<evidence type="ECO:0000313" key="2">
    <source>
        <dbReference type="EMBL" id="KAJ8785078.1"/>
    </source>
</evidence>
<accession>A0AB34H027</accession>
<proteinExistence type="predicted"/>
<dbReference type="EMBL" id="JAIQCJ010002027">
    <property type="protein sequence ID" value="KAJ8785078.1"/>
    <property type="molecule type" value="Genomic_DNA"/>
</dbReference>
<gene>
    <name evidence="2" type="ORF">J1605_007634</name>
</gene>
<dbReference type="PANTHER" id="PTHR46769:SF3">
    <property type="entry name" value="FIBROCYSTIN-L"/>
    <property type="match status" value="1"/>
</dbReference>
<dbReference type="PANTHER" id="PTHR46769">
    <property type="entry name" value="POLYCYSTIC KIDNEY AND HEPATIC DISEASE 1 (AUTOSOMAL RECESSIVE)-LIKE 1"/>
    <property type="match status" value="1"/>
</dbReference>
<dbReference type="Proteomes" id="UP001159641">
    <property type="component" value="Unassembled WGS sequence"/>
</dbReference>
<name>A0AB34H027_ESCRO</name>
<keyword evidence="3" id="KW-1185">Reference proteome</keyword>
<comment type="caution">
    <text evidence="2">The sequence shown here is derived from an EMBL/GenBank/DDBJ whole genome shotgun (WGS) entry which is preliminary data.</text>
</comment>
<keyword evidence="1" id="KW-0732">Signal</keyword>
<dbReference type="AlphaFoldDB" id="A0AB34H027"/>
<sequence length="189" mass="20317">MACGILPDQGSNLCLLHWQADSQPLRHQGSPASSCFIGTWIVADTDIPPMERLVIWGVLELEDKHNVGAAESSYRKVVLNATYISLQIQERGSSYIQGCAFHSGFSPAVGVFGTDGLDIDDNVIHFTVGEGNMIIFRSNNTSSETALSANSRARINRGTNTVLQNNVVAGFGRAGYRINGEPCSSKSLA</sequence>
<organism evidence="2 3">
    <name type="scientific">Eschrichtius robustus</name>
    <name type="common">California gray whale</name>
    <name type="synonym">Eschrichtius gibbosus</name>
    <dbReference type="NCBI Taxonomy" id="9764"/>
    <lineage>
        <taxon>Eukaryota</taxon>
        <taxon>Metazoa</taxon>
        <taxon>Chordata</taxon>
        <taxon>Craniata</taxon>
        <taxon>Vertebrata</taxon>
        <taxon>Euteleostomi</taxon>
        <taxon>Mammalia</taxon>
        <taxon>Eutheria</taxon>
        <taxon>Laurasiatheria</taxon>
        <taxon>Artiodactyla</taxon>
        <taxon>Whippomorpha</taxon>
        <taxon>Cetacea</taxon>
        <taxon>Mysticeti</taxon>
        <taxon>Eschrichtiidae</taxon>
        <taxon>Eschrichtius</taxon>
    </lineage>
</organism>
<protein>
    <submittedName>
        <fullName evidence="2">Uncharacterized protein</fullName>
    </submittedName>
</protein>
<reference evidence="2 3" key="1">
    <citation type="submission" date="2022-11" db="EMBL/GenBank/DDBJ databases">
        <title>Whole genome sequence of Eschrichtius robustus ER-17-0199.</title>
        <authorList>
            <person name="Bruniche-Olsen A."/>
            <person name="Black A.N."/>
            <person name="Fields C.J."/>
            <person name="Walden K."/>
            <person name="Dewoody J.A."/>
        </authorList>
    </citation>
    <scope>NUCLEOTIDE SEQUENCE [LARGE SCALE GENOMIC DNA]</scope>
    <source>
        <strain evidence="2">ER-17-0199</strain>
        <tissue evidence="2">Blubber</tissue>
    </source>
</reference>
<dbReference type="InterPro" id="IPR052387">
    <property type="entry name" value="Fibrocystin"/>
</dbReference>
<evidence type="ECO:0000313" key="3">
    <source>
        <dbReference type="Proteomes" id="UP001159641"/>
    </source>
</evidence>
<evidence type="ECO:0000256" key="1">
    <source>
        <dbReference type="ARBA" id="ARBA00022729"/>
    </source>
</evidence>